<dbReference type="EMBL" id="RSCJ01000006">
    <property type="protein sequence ID" value="RUR83694.1"/>
    <property type="molecule type" value="Genomic_DNA"/>
</dbReference>
<feature type="transmembrane region" description="Helical" evidence="1">
    <location>
        <begin position="12"/>
        <end position="35"/>
    </location>
</feature>
<keyword evidence="1" id="KW-0472">Membrane</keyword>
<evidence type="ECO:0008006" key="4">
    <source>
        <dbReference type="Google" id="ProtNLM"/>
    </source>
</evidence>
<evidence type="ECO:0000313" key="2">
    <source>
        <dbReference type="EMBL" id="RUR83694.1"/>
    </source>
</evidence>
<proteinExistence type="predicted"/>
<reference evidence="2 3" key="1">
    <citation type="journal article" date="2019" name="Genome Biol. Evol.">
        <title>Day and night: Metabolic profiles and evolutionary relationships of six axenic non-marine cyanobacteria.</title>
        <authorList>
            <person name="Will S.E."/>
            <person name="Henke P."/>
            <person name="Boedeker C."/>
            <person name="Huang S."/>
            <person name="Brinkmann H."/>
            <person name="Rohde M."/>
            <person name="Jarek M."/>
            <person name="Friedl T."/>
            <person name="Seufert S."/>
            <person name="Schumacher M."/>
            <person name="Overmann J."/>
            <person name="Neumann-Schaal M."/>
            <person name="Petersen J."/>
        </authorList>
    </citation>
    <scope>NUCLEOTIDE SEQUENCE [LARGE SCALE GENOMIC DNA]</scope>
    <source>
        <strain evidence="2 3">PCC 6912</strain>
    </source>
</reference>
<feature type="transmembrane region" description="Helical" evidence="1">
    <location>
        <begin position="55"/>
        <end position="80"/>
    </location>
</feature>
<keyword evidence="1" id="KW-0812">Transmembrane</keyword>
<comment type="caution">
    <text evidence="2">The sequence shown here is derived from an EMBL/GenBank/DDBJ whole genome shotgun (WGS) entry which is preliminary data.</text>
</comment>
<keyword evidence="3" id="KW-1185">Reference proteome</keyword>
<protein>
    <recommendedName>
        <fullName evidence="4">Rod shape-determining protein MreD</fullName>
    </recommendedName>
</protein>
<sequence length="120" mass="13440">MFAYEQFATSAAQTWLICGLASIGDAVYISVLYWLGHRITHDRDWIAHLNGLRILTLAGAGLTSATLIEWIALVMGIWSYSEAMIRLPLLEVGILPVLQLMILPVLTFWIVGQITQRSRI</sequence>
<keyword evidence="1" id="KW-1133">Transmembrane helix</keyword>
<evidence type="ECO:0000313" key="3">
    <source>
        <dbReference type="Proteomes" id="UP000268857"/>
    </source>
</evidence>
<gene>
    <name evidence="2" type="ORF">PCC6912_19370</name>
</gene>
<evidence type="ECO:0000256" key="1">
    <source>
        <dbReference type="SAM" id="Phobius"/>
    </source>
</evidence>
<organism evidence="2 3">
    <name type="scientific">Chlorogloeopsis fritschii PCC 6912</name>
    <dbReference type="NCBI Taxonomy" id="211165"/>
    <lineage>
        <taxon>Bacteria</taxon>
        <taxon>Bacillati</taxon>
        <taxon>Cyanobacteriota</taxon>
        <taxon>Cyanophyceae</taxon>
        <taxon>Nostocales</taxon>
        <taxon>Chlorogloeopsidaceae</taxon>
        <taxon>Chlorogloeopsis</taxon>
    </lineage>
</organism>
<name>A0A3S0XY25_CHLFR</name>
<dbReference type="Proteomes" id="UP000268857">
    <property type="component" value="Unassembled WGS sequence"/>
</dbReference>
<dbReference type="AlphaFoldDB" id="A0A3S0XY25"/>
<feature type="transmembrane region" description="Helical" evidence="1">
    <location>
        <begin position="92"/>
        <end position="111"/>
    </location>
</feature>
<accession>A0A3S0XY25</accession>